<accession>A0ABQ9YDA0</accession>
<name>A0ABQ9YDA0_9EUKA</name>
<gene>
    <name evidence="2" type="ORF">BLNAU_3154</name>
</gene>
<dbReference type="PROSITE" id="PS50908">
    <property type="entry name" value="RWD"/>
    <property type="match status" value="1"/>
</dbReference>
<sequence>MSALGIDDELLAISILFPGYRPGDESEKYRKVEVFNQVEQIQYKINFTLEGYPEQPAKISISDFTSVGEGKVKQIETKANEMAASLAGEYCLCQILEDVHAQFQNLEQSKPWKLGGCGSGGCRCGSNSGCQCGSGSCSCGRI</sequence>
<keyword evidence="3" id="KW-1185">Reference proteome</keyword>
<feature type="domain" description="RWD" evidence="1">
    <location>
        <begin position="8"/>
        <end position="106"/>
    </location>
</feature>
<evidence type="ECO:0000313" key="2">
    <source>
        <dbReference type="EMBL" id="KAK2961717.1"/>
    </source>
</evidence>
<evidence type="ECO:0000313" key="3">
    <source>
        <dbReference type="Proteomes" id="UP001281761"/>
    </source>
</evidence>
<evidence type="ECO:0000259" key="1">
    <source>
        <dbReference type="PROSITE" id="PS50908"/>
    </source>
</evidence>
<proteinExistence type="predicted"/>
<dbReference type="EMBL" id="JARBJD010000014">
    <property type="protein sequence ID" value="KAK2961717.1"/>
    <property type="molecule type" value="Genomic_DNA"/>
</dbReference>
<dbReference type="InterPro" id="IPR006575">
    <property type="entry name" value="RWD_dom"/>
</dbReference>
<dbReference type="InterPro" id="IPR016135">
    <property type="entry name" value="UBQ-conjugating_enzyme/RWD"/>
</dbReference>
<dbReference type="Proteomes" id="UP001281761">
    <property type="component" value="Unassembled WGS sequence"/>
</dbReference>
<protein>
    <recommendedName>
        <fullName evidence="1">RWD domain-containing protein</fullName>
    </recommendedName>
</protein>
<comment type="caution">
    <text evidence="2">The sequence shown here is derived from an EMBL/GenBank/DDBJ whole genome shotgun (WGS) entry which is preliminary data.</text>
</comment>
<dbReference type="Gene3D" id="3.10.110.10">
    <property type="entry name" value="Ubiquitin Conjugating Enzyme"/>
    <property type="match status" value="1"/>
</dbReference>
<organism evidence="2 3">
    <name type="scientific">Blattamonas nauphoetae</name>
    <dbReference type="NCBI Taxonomy" id="2049346"/>
    <lineage>
        <taxon>Eukaryota</taxon>
        <taxon>Metamonada</taxon>
        <taxon>Preaxostyla</taxon>
        <taxon>Oxymonadida</taxon>
        <taxon>Blattamonas</taxon>
    </lineage>
</organism>
<reference evidence="2 3" key="1">
    <citation type="journal article" date="2022" name="bioRxiv">
        <title>Genomics of Preaxostyla Flagellates Illuminates Evolutionary Transitions and the Path Towards Mitochondrial Loss.</title>
        <authorList>
            <person name="Novak L.V.F."/>
            <person name="Treitli S.C."/>
            <person name="Pyrih J."/>
            <person name="Halakuc P."/>
            <person name="Pipaliya S.V."/>
            <person name="Vacek V."/>
            <person name="Brzon O."/>
            <person name="Soukal P."/>
            <person name="Eme L."/>
            <person name="Dacks J.B."/>
            <person name="Karnkowska A."/>
            <person name="Elias M."/>
            <person name="Hampl V."/>
        </authorList>
    </citation>
    <scope>NUCLEOTIDE SEQUENCE [LARGE SCALE GENOMIC DNA]</scope>
    <source>
        <strain evidence="2">NAU3</strain>
        <tissue evidence="2">Gut</tissue>
    </source>
</reference>
<dbReference type="SUPFAM" id="SSF54495">
    <property type="entry name" value="UBC-like"/>
    <property type="match status" value="1"/>
</dbReference>
<dbReference type="Pfam" id="PF05773">
    <property type="entry name" value="RWD"/>
    <property type="match status" value="1"/>
</dbReference>